<evidence type="ECO:0000313" key="2">
    <source>
        <dbReference type="EMBL" id="GAA4249796.1"/>
    </source>
</evidence>
<name>A0ABP8D870_9ACTN</name>
<keyword evidence="3" id="KW-1185">Reference proteome</keyword>
<keyword evidence="1" id="KW-0472">Membrane</keyword>
<protein>
    <submittedName>
        <fullName evidence="2">Uncharacterized protein</fullName>
    </submittedName>
</protein>
<keyword evidence="1" id="KW-0812">Transmembrane</keyword>
<feature type="transmembrane region" description="Helical" evidence="1">
    <location>
        <begin position="69"/>
        <end position="89"/>
    </location>
</feature>
<feature type="transmembrane region" description="Helical" evidence="1">
    <location>
        <begin position="35"/>
        <end position="57"/>
    </location>
</feature>
<sequence>MRTGAIAAPVLLFGYGALRLIDGLDGHHDKGGLLWNTGHVLFFAAMALLGAMAVGVRRMLPFPDFGNRLLSNLATVAALASTAAFLWVIAGDLSPAFANAAPLPDALQIAGPAAFQLGMLTLLVQLVRARRLPAWSPVAVLFGFLMIAVNLDLIPLAAATLFAGLVPLAGLRAPARRAA</sequence>
<organism evidence="2 3">
    <name type="scientific">Dactylosporangium darangshiense</name>
    <dbReference type="NCBI Taxonomy" id="579108"/>
    <lineage>
        <taxon>Bacteria</taxon>
        <taxon>Bacillati</taxon>
        <taxon>Actinomycetota</taxon>
        <taxon>Actinomycetes</taxon>
        <taxon>Micromonosporales</taxon>
        <taxon>Micromonosporaceae</taxon>
        <taxon>Dactylosporangium</taxon>
    </lineage>
</organism>
<feature type="transmembrane region" description="Helical" evidence="1">
    <location>
        <begin position="134"/>
        <end position="151"/>
    </location>
</feature>
<dbReference type="EMBL" id="BAABAT010000008">
    <property type="protein sequence ID" value="GAA4249796.1"/>
    <property type="molecule type" value="Genomic_DNA"/>
</dbReference>
<feature type="transmembrane region" description="Helical" evidence="1">
    <location>
        <begin position="109"/>
        <end position="127"/>
    </location>
</feature>
<keyword evidence="1" id="KW-1133">Transmembrane helix</keyword>
<feature type="transmembrane region" description="Helical" evidence="1">
    <location>
        <begin position="157"/>
        <end position="175"/>
    </location>
</feature>
<comment type="caution">
    <text evidence="2">The sequence shown here is derived from an EMBL/GenBank/DDBJ whole genome shotgun (WGS) entry which is preliminary data.</text>
</comment>
<evidence type="ECO:0000256" key="1">
    <source>
        <dbReference type="SAM" id="Phobius"/>
    </source>
</evidence>
<dbReference type="Proteomes" id="UP001500620">
    <property type="component" value="Unassembled WGS sequence"/>
</dbReference>
<gene>
    <name evidence="2" type="ORF">GCM10022255_035390</name>
</gene>
<evidence type="ECO:0000313" key="3">
    <source>
        <dbReference type="Proteomes" id="UP001500620"/>
    </source>
</evidence>
<accession>A0ABP8D870</accession>
<proteinExistence type="predicted"/>
<reference evidence="3" key="1">
    <citation type="journal article" date="2019" name="Int. J. Syst. Evol. Microbiol.">
        <title>The Global Catalogue of Microorganisms (GCM) 10K type strain sequencing project: providing services to taxonomists for standard genome sequencing and annotation.</title>
        <authorList>
            <consortium name="The Broad Institute Genomics Platform"/>
            <consortium name="The Broad Institute Genome Sequencing Center for Infectious Disease"/>
            <person name="Wu L."/>
            <person name="Ma J."/>
        </authorList>
    </citation>
    <scope>NUCLEOTIDE SEQUENCE [LARGE SCALE GENOMIC DNA]</scope>
    <source>
        <strain evidence="3">JCM 17441</strain>
    </source>
</reference>